<feature type="transmembrane region" description="Helical" evidence="1">
    <location>
        <begin position="23"/>
        <end position="43"/>
    </location>
</feature>
<accession>A0A0G0MCA3</accession>
<keyword evidence="1" id="KW-1133">Transmembrane helix</keyword>
<name>A0A0G0MCA3_9BACT</name>
<protein>
    <submittedName>
        <fullName evidence="2">Uncharacterized protein</fullName>
    </submittedName>
</protein>
<keyword evidence="1" id="KW-0472">Membrane</keyword>
<dbReference type="EMBL" id="LBWB01000003">
    <property type="protein sequence ID" value="KKR01664.1"/>
    <property type="molecule type" value="Genomic_DNA"/>
</dbReference>
<dbReference type="AlphaFoldDB" id="A0A0G0MCA3"/>
<dbReference type="Proteomes" id="UP000033881">
    <property type="component" value="Unassembled WGS sequence"/>
</dbReference>
<evidence type="ECO:0000313" key="2">
    <source>
        <dbReference type="EMBL" id="KKR01664.1"/>
    </source>
</evidence>
<dbReference type="STRING" id="1618574.UT24_C0003G0071"/>
<proteinExistence type="predicted"/>
<keyword evidence="1" id="KW-0812">Transmembrane</keyword>
<reference evidence="2 3" key="1">
    <citation type="journal article" date="2015" name="Nature">
        <title>rRNA introns, odd ribosomes, and small enigmatic genomes across a large radiation of phyla.</title>
        <authorList>
            <person name="Brown C.T."/>
            <person name="Hug L.A."/>
            <person name="Thomas B.C."/>
            <person name="Sharon I."/>
            <person name="Castelle C.J."/>
            <person name="Singh A."/>
            <person name="Wilkins M.J."/>
            <person name="Williams K.H."/>
            <person name="Banfield J.F."/>
        </authorList>
    </citation>
    <scope>NUCLEOTIDE SEQUENCE [LARGE SCALE GENOMIC DNA]</scope>
</reference>
<organism evidence="2 3">
    <name type="scientific">Candidatus Woesebacteria bacterium GW2011_GWB1_39_12</name>
    <dbReference type="NCBI Taxonomy" id="1618574"/>
    <lineage>
        <taxon>Bacteria</taxon>
        <taxon>Candidatus Woeseibacteriota</taxon>
    </lineage>
</organism>
<evidence type="ECO:0000256" key="1">
    <source>
        <dbReference type="SAM" id="Phobius"/>
    </source>
</evidence>
<evidence type="ECO:0000313" key="3">
    <source>
        <dbReference type="Proteomes" id="UP000033881"/>
    </source>
</evidence>
<comment type="caution">
    <text evidence="2">The sequence shown here is derived from an EMBL/GenBank/DDBJ whole genome shotgun (WGS) entry which is preliminary data.</text>
</comment>
<gene>
    <name evidence="2" type="ORF">UT24_C0003G0071</name>
</gene>
<sequence length="153" mass="17391">MIPTRVTYHQVRSGPRTLNHKKIFAILFVVAVVIGAYLTNSYVQSTFYKPLLCSSEPLHSQATERNYIFQSPEQLHIWYGQDYYMNFESSALGQQIYIGTLSSGYSDVYSAQINNGQHDSKDAPFNMAKGDMTSGLWFQNGVLIQVFVCGWKK</sequence>